<proteinExistence type="predicted"/>
<organism evidence="2 3">
    <name type="scientific">Pseudozyma flocculosa</name>
    <dbReference type="NCBI Taxonomy" id="84751"/>
    <lineage>
        <taxon>Eukaryota</taxon>
        <taxon>Fungi</taxon>
        <taxon>Dikarya</taxon>
        <taxon>Basidiomycota</taxon>
        <taxon>Ustilaginomycotina</taxon>
        <taxon>Ustilaginomycetes</taxon>
        <taxon>Ustilaginales</taxon>
        <taxon>Ustilaginaceae</taxon>
        <taxon>Pseudozyma</taxon>
    </lineage>
</organism>
<dbReference type="Proteomes" id="UP000323386">
    <property type="component" value="Unassembled WGS sequence"/>
</dbReference>
<dbReference type="AlphaFoldDB" id="A0A5C3EVP1"/>
<sequence>MKVWLTGVAVVLASAAMAAPADAALDEHTPVVQPHTPVVQPHTPKTVVNFQTAQTIPQCLVFGGNWNDKKCLPAATCGFAALSWATDIFFQKNHCKPAPASCDIDVDTFCKMCSQARGVPGGECAPS</sequence>
<keyword evidence="1" id="KW-0732">Signal</keyword>
<keyword evidence="3" id="KW-1185">Reference proteome</keyword>
<evidence type="ECO:0000256" key="1">
    <source>
        <dbReference type="SAM" id="SignalP"/>
    </source>
</evidence>
<accession>A0A5C3EVP1</accession>
<feature type="signal peptide" evidence="1">
    <location>
        <begin position="1"/>
        <end position="23"/>
    </location>
</feature>
<feature type="chain" id="PRO_5022712410" evidence="1">
    <location>
        <begin position="24"/>
        <end position="127"/>
    </location>
</feature>
<reference evidence="2 3" key="1">
    <citation type="submission" date="2018-03" db="EMBL/GenBank/DDBJ databases">
        <authorList>
            <person name="Guldener U."/>
        </authorList>
    </citation>
    <scope>NUCLEOTIDE SEQUENCE [LARGE SCALE GENOMIC DNA]</scope>
    <source>
        <strain evidence="2 3">DAOM196992</strain>
    </source>
</reference>
<dbReference type="EMBL" id="OOIP01000002">
    <property type="protein sequence ID" value="SPO35586.1"/>
    <property type="molecule type" value="Genomic_DNA"/>
</dbReference>
<protein>
    <submittedName>
        <fullName evidence="2">Uncharacterized protein</fullName>
    </submittedName>
</protein>
<name>A0A5C3EVP1_9BASI</name>
<evidence type="ECO:0000313" key="2">
    <source>
        <dbReference type="EMBL" id="SPO35586.1"/>
    </source>
</evidence>
<gene>
    <name evidence="2" type="ORF">PSFLO_01057</name>
</gene>
<evidence type="ECO:0000313" key="3">
    <source>
        <dbReference type="Proteomes" id="UP000323386"/>
    </source>
</evidence>